<name>A0ABU7GCL6_9ALTE</name>
<feature type="transmembrane region" description="Helical" evidence="7">
    <location>
        <begin position="163"/>
        <end position="184"/>
    </location>
</feature>
<feature type="transmembrane region" description="Helical" evidence="7">
    <location>
        <begin position="129"/>
        <end position="151"/>
    </location>
</feature>
<dbReference type="InterPro" id="IPR000515">
    <property type="entry name" value="MetI-like"/>
</dbReference>
<dbReference type="InterPro" id="IPR035906">
    <property type="entry name" value="MetI-like_sf"/>
</dbReference>
<feature type="domain" description="ABC transmembrane type-1" evidence="8">
    <location>
        <begin position="94"/>
        <end position="284"/>
    </location>
</feature>
<sequence length="299" mass="33181">MNIFANPTLPRRRRQQTKGGELAAQIFGVVGTVGFYVFLVLCAFLSIFPFIWSSILSTRTRTEIFSSELSLALGNALFENYQSLVDTLPFWTSMLNSFYVTGLGTVVSILFCSMGGYAFAIYKFRGKNFIFGTMVASMMVPPILGLIPYYMIVQFLGLLNTHVALWLPFTATPFAIFLVRQYVVSSIPRELIESARIDGAGEWSIYFRIALPLMKPVLGTVAIVQFVFFWNNFLGPLVILSSQDKYVVTLALRTVQGLPNTPWGAVMLGTTISILPIVTFYLFASRQMISGLTSGAVKG</sequence>
<comment type="subcellular location">
    <subcellularLocation>
        <location evidence="1 7">Cell membrane</location>
        <topology evidence="1 7">Multi-pass membrane protein</topology>
    </subcellularLocation>
</comment>
<keyword evidence="2 7" id="KW-0813">Transport</keyword>
<evidence type="ECO:0000256" key="7">
    <source>
        <dbReference type="RuleBase" id="RU363032"/>
    </source>
</evidence>
<evidence type="ECO:0000256" key="5">
    <source>
        <dbReference type="ARBA" id="ARBA00022989"/>
    </source>
</evidence>
<reference evidence="10" key="1">
    <citation type="submission" date="2023-07" db="EMBL/GenBank/DDBJ databases">
        <title>Draft genome sequence of Agarivorans aestuarii strain ZMCS4, a CAZymes producing bacteria isolated from the marine brown algae Clodostephus spongiosus.</title>
        <authorList>
            <person name="Lorente B."/>
            <person name="Cabral C."/>
            <person name="Frias J."/>
            <person name="Faria J."/>
            <person name="Toubarro D."/>
        </authorList>
    </citation>
    <scope>NUCLEOTIDE SEQUENCE [LARGE SCALE GENOMIC DNA]</scope>
    <source>
        <strain evidence="10">ZMCS4</strain>
    </source>
</reference>
<comment type="caution">
    <text evidence="9">The sequence shown here is derived from an EMBL/GenBank/DDBJ whole genome shotgun (WGS) entry which is preliminary data.</text>
</comment>
<evidence type="ECO:0000256" key="2">
    <source>
        <dbReference type="ARBA" id="ARBA00022448"/>
    </source>
</evidence>
<reference evidence="9 10" key="2">
    <citation type="submission" date="2023-12" db="EMBL/GenBank/DDBJ databases">
        <authorList>
            <consortium name="Cladostephus spongiosus"/>
            <person name="Lorente B."/>
            <person name="Cabral C."/>
            <person name="Frias J."/>
            <person name="Faria J."/>
            <person name="Toubarro D."/>
        </authorList>
    </citation>
    <scope>NUCLEOTIDE SEQUENCE [LARGE SCALE GENOMIC DNA]</scope>
    <source>
        <strain evidence="9 10">ZMCS4</strain>
    </source>
</reference>
<evidence type="ECO:0000259" key="8">
    <source>
        <dbReference type="PROSITE" id="PS50928"/>
    </source>
</evidence>
<dbReference type="PROSITE" id="PS50928">
    <property type="entry name" value="ABC_TM1"/>
    <property type="match status" value="1"/>
</dbReference>
<feature type="transmembrane region" description="Helical" evidence="7">
    <location>
        <begin position="205"/>
        <end position="230"/>
    </location>
</feature>
<dbReference type="Proteomes" id="UP001310248">
    <property type="component" value="Unassembled WGS sequence"/>
</dbReference>
<feature type="transmembrane region" description="Helical" evidence="7">
    <location>
        <begin position="263"/>
        <end position="284"/>
    </location>
</feature>
<evidence type="ECO:0000313" key="9">
    <source>
        <dbReference type="EMBL" id="MEE1676225.1"/>
    </source>
</evidence>
<dbReference type="CDD" id="cd06261">
    <property type="entry name" value="TM_PBP2"/>
    <property type="match status" value="1"/>
</dbReference>
<dbReference type="EMBL" id="JAYDYW010000018">
    <property type="protein sequence ID" value="MEE1676225.1"/>
    <property type="molecule type" value="Genomic_DNA"/>
</dbReference>
<evidence type="ECO:0000256" key="4">
    <source>
        <dbReference type="ARBA" id="ARBA00022692"/>
    </source>
</evidence>
<keyword evidence="6 7" id="KW-0472">Membrane</keyword>
<dbReference type="RefSeq" id="WP_329776926.1">
    <property type="nucleotide sequence ID" value="NZ_JAYDYW010000018.1"/>
</dbReference>
<evidence type="ECO:0000256" key="1">
    <source>
        <dbReference type="ARBA" id="ARBA00004651"/>
    </source>
</evidence>
<keyword evidence="10" id="KW-1185">Reference proteome</keyword>
<keyword evidence="3" id="KW-1003">Cell membrane</keyword>
<keyword evidence="5 7" id="KW-1133">Transmembrane helix</keyword>
<feature type="transmembrane region" description="Helical" evidence="7">
    <location>
        <begin position="98"/>
        <end position="122"/>
    </location>
</feature>
<proteinExistence type="inferred from homology"/>
<gene>
    <name evidence="9" type="ORF">SNR37_001557</name>
</gene>
<protein>
    <submittedName>
        <fullName evidence="9">Carbohydrate ABC transporter permease</fullName>
    </submittedName>
</protein>
<evidence type="ECO:0000313" key="10">
    <source>
        <dbReference type="Proteomes" id="UP001310248"/>
    </source>
</evidence>
<organism evidence="9 10">
    <name type="scientific">Agarivorans aestuarii</name>
    <dbReference type="NCBI Taxonomy" id="1563703"/>
    <lineage>
        <taxon>Bacteria</taxon>
        <taxon>Pseudomonadati</taxon>
        <taxon>Pseudomonadota</taxon>
        <taxon>Gammaproteobacteria</taxon>
        <taxon>Alteromonadales</taxon>
        <taxon>Alteromonadaceae</taxon>
        <taxon>Agarivorans</taxon>
    </lineage>
</organism>
<keyword evidence="4 7" id="KW-0812">Transmembrane</keyword>
<feature type="transmembrane region" description="Helical" evidence="7">
    <location>
        <begin position="22"/>
        <end position="52"/>
    </location>
</feature>
<dbReference type="Gene3D" id="1.10.3720.10">
    <property type="entry name" value="MetI-like"/>
    <property type="match status" value="1"/>
</dbReference>
<evidence type="ECO:0000256" key="6">
    <source>
        <dbReference type="ARBA" id="ARBA00023136"/>
    </source>
</evidence>
<dbReference type="SUPFAM" id="SSF161098">
    <property type="entry name" value="MetI-like"/>
    <property type="match status" value="1"/>
</dbReference>
<comment type="similarity">
    <text evidence="7">Belongs to the binding-protein-dependent transport system permease family.</text>
</comment>
<dbReference type="Pfam" id="PF00528">
    <property type="entry name" value="BPD_transp_1"/>
    <property type="match status" value="1"/>
</dbReference>
<accession>A0ABU7GCL6</accession>
<dbReference type="PANTHER" id="PTHR43744:SF12">
    <property type="entry name" value="ABC TRANSPORTER PERMEASE PROTEIN MG189-RELATED"/>
    <property type="match status" value="1"/>
</dbReference>
<evidence type="ECO:0000256" key="3">
    <source>
        <dbReference type="ARBA" id="ARBA00022475"/>
    </source>
</evidence>
<dbReference type="PANTHER" id="PTHR43744">
    <property type="entry name" value="ABC TRANSPORTER PERMEASE PROTEIN MG189-RELATED-RELATED"/>
    <property type="match status" value="1"/>
</dbReference>